<proteinExistence type="predicted"/>
<evidence type="ECO:0000256" key="1">
    <source>
        <dbReference type="SAM" id="MobiDB-lite"/>
    </source>
</evidence>
<gene>
    <name evidence="5" type="ORF">GTA08_BOTSDO13038</name>
</gene>
<dbReference type="GO" id="GO:0005634">
    <property type="term" value="C:nucleus"/>
    <property type="evidence" value="ECO:0007669"/>
    <property type="project" value="TreeGrafter"/>
</dbReference>
<dbReference type="PROSITE" id="PS51294">
    <property type="entry name" value="HTH_MYB"/>
    <property type="match status" value="3"/>
</dbReference>
<dbReference type="GO" id="GO:0000981">
    <property type="term" value="F:DNA-binding transcription factor activity, RNA polymerase II-specific"/>
    <property type="evidence" value="ECO:0007669"/>
    <property type="project" value="TreeGrafter"/>
</dbReference>
<dbReference type="OrthoDB" id="2143914at2759"/>
<dbReference type="GO" id="GO:0000978">
    <property type="term" value="F:RNA polymerase II cis-regulatory region sequence-specific DNA binding"/>
    <property type="evidence" value="ECO:0007669"/>
    <property type="project" value="TreeGrafter"/>
</dbReference>
<accession>A0A8H4NE07</accession>
<dbReference type="PROSITE" id="PS50090">
    <property type="entry name" value="MYB_LIKE"/>
    <property type="match status" value="3"/>
</dbReference>
<dbReference type="SMART" id="SM00717">
    <property type="entry name" value="SANT"/>
    <property type="match status" value="3"/>
</dbReference>
<feature type="compositionally biased region" description="Basic and acidic residues" evidence="1">
    <location>
        <begin position="159"/>
        <end position="168"/>
    </location>
</feature>
<dbReference type="Proteomes" id="UP000572817">
    <property type="component" value="Unassembled WGS sequence"/>
</dbReference>
<dbReference type="InterPro" id="IPR009057">
    <property type="entry name" value="Homeodomain-like_sf"/>
</dbReference>
<dbReference type="InterPro" id="IPR001005">
    <property type="entry name" value="SANT/Myb"/>
</dbReference>
<dbReference type="InterPro" id="IPR017884">
    <property type="entry name" value="SANT_dom"/>
</dbReference>
<protein>
    <submittedName>
        <fullName evidence="5">SANT domain DNA binding protein</fullName>
    </submittedName>
</protein>
<feature type="region of interest" description="Disordered" evidence="1">
    <location>
        <begin position="159"/>
        <end position="233"/>
    </location>
</feature>
<feature type="domain" description="HTH myb-type" evidence="4">
    <location>
        <begin position="112"/>
        <end position="162"/>
    </location>
</feature>
<organism evidence="5 6">
    <name type="scientific">Botryosphaeria dothidea</name>
    <dbReference type="NCBI Taxonomy" id="55169"/>
    <lineage>
        <taxon>Eukaryota</taxon>
        <taxon>Fungi</taxon>
        <taxon>Dikarya</taxon>
        <taxon>Ascomycota</taxon>
        <taxon>Pezizomycotina</taxon>
        <taxon>Dothideomycetes</taxon>
        <taxon>Dothideomycetes incertae sedis</taxon>
        <taxon>Botryosphaeriales</taxon>
        <taxon>Botryosphaeriaceae</taxon>
        <taxon>Botryosphaeria</taxon>
    </lineage>
</organism>
<feature type="domain" description="Myb-like" evidence="2">
    <location>
        <begin position="56"/>
        <end position="106"/>
    </location>
</feature>
<feature type="domain" description="Myb-like" evidence="2">
    <location>
        <begin position="7"/>
        <end position="55"/>
    </location>
</feature>
<sequence length="389" mass="42881">MSKTVKKWSPEEDEILLQQVTLLSSQGKAKDWTAIASAVPGRSNKDCRKRWCNHLVGGLRKGPWDPSEDRRLAIGVKEYGVQWPLVAEEVGTRSADQCAKRWQHSLDPSLDRSKWTEEEEEKLLKAVEKHGRAWKLIQTEYFPGRATNNVKNKYVVLTRKRESPHSENEAQDGTISSGENVTRGTSIHTRGASSDTRKMSSDARGTSSDTCPTSSAKTTPPSPPRSTAANASPDVSTLILDDAMAKNNDYHAQQSGDPFSLDMYSHTIPTTMDLDMASTDALATDISLDLGSSNLMAGLDETSTTGSMHESLFPSDTNRRFSTATQPEIHTGPHFDSDKDPQSMLWNMGFLQNQPAKLVLTIENPTQAVISGITGVLVPSKTKFRMEMQ</sequence>
<dbReference type="AlphaFoldDB" id="A0A8H4NE07"/>
<dbReference type="PROSITE" id="PS51293">
    <property type="entry name" value="SANT"/>
    <property type="match status" value="1"/>
</dbReference>
<keyword evidence="6" id="KW-1185">Reference proteome</keyword>
<dbReference type="InterPro" id="IPR050560">
    <property type="entry name" value="MYB_TF"/>
</dbReference>
<name>A0A8H4NE07_9PEZI</name>
<dbReference type="PANTHER" id="PTHR45614:SF265">
    <property type="entry name" value="MYB-LIKE DOMAIN-CONTAINING PROTEIN-RELATED"/>
    <property type="match status" value="1"/>
</dbReference>
<dbReference type="EMBL" id="WWBZ02000009">
    <property type="protein sequence ID" value="KAF4311712.1"/>
    <property type="molecule type" value="Genomic_DNA"/>
</dbReference>
<feature type="compositionally biased region" description="Low complexity" evidence="1">
    <location>
        <begin position="210"/>
        <end position="233"/>
    </location>
</feature>
<dbReference type="Gene3D" id="1.10.10.60">
    <property type="entry name" value="Homeodomain-like"/>
    <property type="match status" value="3"/>
</dbReference>
<comment type="caution">
    <text evidence="5">The sequence shown here is derived from an EMBL/GenBank/DDBJ whole genome shotgun (WGS) entry which is preliminary data.</text>
</comment>
<evidence type="ECO:0000313" key="6">
    <source>
        <dbReference type="Proteomes" id="UP000572817"/>
    </source>
</evidence>
<evidence type="ECO:0000259" key="4">
    <source>
        <dbReference type="PROSITE" id="PS51294"/>
    </source>
</evidence>
<feature type="compositionally biased region" description="Polar residues" evidence="1">
    <location>
        <begin position="171"/>
        <end position="194"/>
    </location>
</feature>
<dbReference type="Pfam" id="PF00249">
    <property type="entry name" value="Myb_DNA-binding"/>
    <property type="match status" value="1"/>
</dbReference>
<feature type="domain" description="HTH myb-type" evidence="4">
    <location>
        <begin position="1"/>
        <end position="55"/>
    </location>
</feature>
<evidence type="ECO:0000313" key="5">
    <source>
        <dbReference type="EMBL" id="KAF4311712.1"/>
    </source>
</evidence>
<dbReference type="SUPFAM" id="SSF46689">
    <property type="entry name" value="Homeodomain-like"/>
    <property type="match status" value="2"/>
</dbReference>
<dbReference type="PANTHER" id="PTHR45614">
    <property type="entry name" value="MYB PROTEIN-RELATED"/>
    <property type="match status" value="1"/>
</dbReference>
<feature type="domain" description="HTH myb-type" evidence="4">
    <location>
        <begin position="59"/>
        <end position="110"/>
    </location>
</feature>
<feature type="domain" description="SANT" evidence="3">
    <location>
        <begin position="110"/>
        <end position="164"/>
    </location>
</feature>
<evidence type="ECO:0000259" key="3">
    <source>
        <dbReference type="PROSITE" id="PS51293"/>
    </source>
</evidence>
<feature type="domain" description="Myb-like" evidence="2">
    <location>
        <begin position="107"/>
        <end position="158"/>
    </location>
</feature>
<dbReference type="InterPro" id="IPR017930">
    <property type="entry name" value="Myb_dom"/>
</dbReference>
<dbReference type="Pfam" id="PF13921">
    <property type="entry name" value="Myb_DNA-bind_6"/>
    <property type="match status" value="1"/>
</dbReference>
<evidence type="ECO:0000259" key="2">
    <source>
        <dbReference type="PROSITE" id="PS50090"/>
    </source>
</evidence>
<dbReference type="CDD" id="cd00167">
    <property type="entry name" value="SANT"/>
    <property type="match status" value="2"/>
</dbReference>
<reference evidence="5" key="1">
    <citation type="submission" date="2020-04" db="EMBL/GenBank/DDBJ databases">
        <title>Genome Assembly and Annotation of Botryosphaeria dothidea sdau 11-99, a Latent Pathogen of Apple Fruit Ring Rot in China.</title>
        <authorList>
            <person name="Yu C."/>
            <person name="Diao Y."/>
            <person name="Lu Q."/>
            <person name="Zhao J."/>
            <person name="Cui S."/>
            <person name="Peng C."/>
            <person name="He B."/>
            <person name="Liu H."/>
        </authorList>
    </citation>
    <scope>NUCLEOTIDE SEQUENCE [LARGE SCALE GENOMIC DNA]</scope>
    <source>
        <strain evidence="5">Sdau11-99</strain>
    </source>
</reference>